<evidence type="ECO:0000256" key="1">
    <source>
        <dbReference type="SAM" id="MobiDB-lite"/>
    </source>
</evidence>
<accession>A0A395SYS0</accession>
<gene>
    <name evidence="2" type="ORF">FLONG3_4630</name>
</gene>
<protein>
    <submittedName>
        <fullName evidence="2">Uncharacterized protein</fullName>
    </submittedName>
</protein>
<evidence type="ECO:0000313" key="3">
    <source>
        <dbReference type="Proteomes" id="UP000266234"/>
    </source>
</evidence>
<dbReference type="Proteomes" id="UP000266234">
    <property type="component" value="Unassembled WGS sequence"/>
</dbReference>
<dbReference type="EMBL" id="PXOG01000100">
    <property type="protein sequence ID" value="RGP77115.1"/>
    <property type="molecule type" value="Genomic_DNA"/>
</dbReference>
<proteinExistence type="predicted"/>
<keyword evidence="3" id="KW-1185">Reference proteome</keyword>
<sequence>MSTINSTSPTFFIEEPTNDTKPPRNNYTWRVEQNISDLFAALDELSFDIDPFNVHAAAREQYYNTKPLPPLPALPSSTCIDSARGDTSSTSSASFIFASGEEAYRQIKAYDKSIRPQDVVRETVQEKVHSWLSQLPFQPDIAELYRKQVMHSWKKWPTKHKRNQRSEPLIIISSPRLSEDTTIAATDDSKTQDGDTESIRVLGKPHTRHDRRNSLDSYHSALLHIQRPNKTFSPKFYPTLRRQYPRGLEDEARLGIGVSFVTEKGEA</sequence>
<name>A0A395SYS0_9HYPO</name>
<reference evidence="2 3" key="1">
    <citation type="journal article" date="2018" name="PLoS Pathog.">
        <title>Evolution of structural diversity of trichothecenes, a family of toxins produced by plant pathogenic and entomopathogenic fungi.</title>
        <authorList>
            <person name="Proctor R.H."/>
            <person name="McCormick S.P."/>
            <person name="Kim H.S."/>
            <person name="Cardoza R.E."/>
            <person name="Stanley A.M."/>
            <person name="Lindo L."/>
            <person name="Kelly A."/>
            <person name="Brown D.W."/>
            <person name="Lee T."/>
            <person name="Vaughan M.M."/>
            <person name="Alexander N.J."/>
            <person name="Busman M."/>
            <person name="Gutierrez S."/>
        </authorList>
    </citation>
    <scope>NUCLEOTIDE SEQUENCE [LARGE SCALE GENOMIC DNA]</scope>
    <source>
        <strain evidence="2 3">NRRL 20695</strain>
    </source>
</reference>
<dbReference type="AlphaFoldDB" id="A0A395SYS0"/>
<dbReference type="OrthoDB" id="5012172at2759"/>
<organism evidence="2 3">
    <name type="scientific">Fusarium longipes</name>
    <dbReference type="NCBI Taxonomy" id="694270"/>
    <lineage>
        <taxon>Eukaryota</taxon>
        <taxon>Fungi</taxon>
        <taxon>Dikarya</taxon>
        <taxon>Ascomycota</taxon>
        <taxon>Pezizomycotina</taxon>
        <taxon>Sordariomycetes</taxon>
        <taxon>Hypocreomycetidae</taxon>
        <taxon>Hypocreales</taxon>
        <taxon>Nectriaceae</taxon>
        <taxon>Fusarium</taxon>
    </lineage>
</organism>
<comment type="caution">
    <text evidence="2">The sequence shown here is derived from an EMBL/GenBank/DDBJ whole genome shotgun (WGS) entry which is preliminary data.</text>
</comment>
<feature type="compositionally biased region" description="Polar residues" evidence="1">
    <location>
        <begin position="1"/>
        <end position="10"/>
    </location>
</feature>
<feature type="region of interest" description="Disordered" evidence="1">
    <location>
        <begin position="1"/>
        <end position="25"/>
    </location>
</feature>
<evidence type="ECO:0000313" key="2">
    <source>
        <dbReference type="EMBL" id="RGP77115.1"/>
    </source>
</evidence>